<keyword evidence="1" id="KW-1133">Transmembrane helix</keyword>
<proteinExistence type="predicted"/>
<protein>
    <recommendedName>
        <fullName evidence="4">Transmembrane protein</fullName>
    </recommendedName>
</protein>
<keyword evidence="1" id="KW-0812">Transmembrane</keyword>
<evidence type="ECO:0008006" key="4">
    <source>
        <dbReference type="Google" id="ProtNLM"/>
    </source>
</evidence>
<comment type="caution">
    <text evidence="2">The sequence shown here is derived from an EMBL/GenBank/DDBJ whole genome shotgun (WGS) entry which is preliminary data.</text>
</comment>
<feature type="transmembrane region" description="Helical" evidence="1">
    <location>
        <begin position="107"/>
        <end position="128"/>
    </location>
</feature>
<dbReference type="Proteomes" id="UP000604117">
    <property type="component" value="Unassembled WGS sequence"/>
</dbReference>
<keyword evidence="1" id="KW-0472">Membrane</keyword>
<feature type="transmembrane region" description="Helical" evidence="1">
    <location>
        <begin position="12"/>
        <end position="31"/>
    </location>
</feature>
<organism evidence="2 3">
    <name type="scientific">Asanoa siamensis</name>
    <dbReference type="NCBI Taxonomy" id="926357"/>
    <lineage>
        <taxon>Bacteria</taxon>
        <taxon>Bacillati</taxon>
        <taxon>Actinomycetota</taxon>
        <taxon>Actinomycetes</taxon>
        <taxon>Micromonosporales</taxon>
        <taxon>Micromonosporaceae</taxon>
        <taxon>Asanoa</taxon>
    </lineage>
</organism>
<keyword evidence="3" id="KW-1185">Reference proteome</keyword>
<evidence type="ECO:0000313" key="3">
    <source>
        <dbReference type="Proteomes" id="UP000604117"/>
    </source>
</evidence>
<reference evidence="2 3" key="1">
    <citation type="submission" date="2021-01" db="EMBL/GenBank/DDBJ databases">
        <title>Whole genome shotgun sequence of Asanoa siamensis NBRC 107932.</title>
        <authorList>
            <person name="Komaki H."/>
            <person name="Tamura T."/>
        </authorList>
    </citation>
    <scope>NUCLEOTIDE SEQUENCE [LARGE SCALE GENOMIC DNA]</scope>
    <source>
        <strain evidence="2 3">NBRC 107932</strain>
    </source>
</reference>
<sequence>MRVKIYADRFPRFFVQALTDLLVVAWVYAWIRAAFWLHDQVEKLGVPGQKLEGAGSALAANLAEAGSKVGGVPLVGDELTAPFEKAAGAANSVAEAGQAQQEVVGDLALALAVITAVVPILFVVLLWLPLRARWVRRASAAARVRKSPAGRDLLALRALATQPLGRLAKLGPDVAESWRRSDDSTVDALAALELKSLGLRQR</sequence>
<name>A0ABQ4CLW9_9ACTN</name>
<dbReference type="EMBL" id="BONE01000010">
    <property type="protein sequence ID" value="GIF72296.1"/>
    <property type="molecule type" value="Genomic_DNA"/>
</dbReference>
<gene>
    <name evidence="2" type="ORF">Asi02nite_18140</name>
</gene>
<evidence type="ECO:0000313" key="2">
    <source>
        <dbReference type="EMBL" id="GIF72296.1"/>
    </source>
</evidence>
<accession>A0ABQ4CLW9</accession>
<evidence type="ECO:0000256" key="1">
    <source>
        <dbReference type="SAM" id="Phobius"/>
    </source>
</evidence>